<proteinExistence type="predicted"/>
<sequence>NASNMVYAYRVVIVASGGVPGYHTPRITPIGIAWLLNR</sequence>
<accession>A0A382EBK7</accession>
<dbReference type="EMBL" id="UINC01043386">
    <property type="protein sequence ID" value="SVB47351.1"/>
    <property type="molecule type" value="Genomic_DNA"/>
</dbReference>
<protein>
    <submittedName>
        <fullName evidence="1">Uncharacterized protein</fullName>
    </submittedName>
</protein>
<evidence type="ECO:0000313" key="1">
    <source>
        <dbReference type="EMBL" id="SVB47351.1"/>
    </source>
</evidence>
<dbReference type="AlphaFoldDB" id="A0A382EBK7"/>
<organism evidence="1">
    <name type="scientific">marine metagenome</name>
    <dbReference type="NCBI Taxonomy" id="408172"/>
    <lineage>
        <taxon>unclassified sequences</taxon>
        <taxon>metagenomes</taxon>
        <taxon>ecological metagenomes</taxon>
    </lineage>
</organism>
<name>A0A382EBK7_9ZZZZ</name>
<feature type="non-terminal residue" evidence="1">
    <location>
        <position position="1"/>
    </location>
</feature>
<reference evidence="1" key="1">
    <citation type="submission" date="2018-05" db="EMBL/GenBank/DDBJ databases">
        <authorList>
            <person name="Lanie J.A."/>
            <person name="Ng W.-L."/>
            <person name="Kazmierczak K.M."/>
            <person name="Andrzejewski T.M."/>
            <person name="Davidsen T.M."/>
            <person name="Wayne K.J."/>
            <person name="Tettelin H."/>
            <person name="Glass J.I."/>
            <person name="Rusch D."/>
            <person name="Podicherti R."/>
            <person name="Tsui H.-C.T."/>
            <person name="Winkler M.E."/>
        </authorList>
    </citation>
    <scope>NUCLEOTIDE SEQUENCE</scope>
</reference>
<gene>
    <name evidence="1" type="ORF">METZ01_LOCUS200205</name>
</gene>